<dbReference type="GeneID" id="92029013"/>
<evidence type="ECO:0000313" key="3">
    <source>
        <dbReference type="Proteomes" id="UP001360953"/>
    </source>
</evidence>
<accession>A0ABR1LJ14</accession>
<dbReference type="Pfam" id="PF06985">
    <property type="entry name" value="HET"/>
    <property type="match status" value="1"/>
</dbReference>
<dbReference type="InterPro" id="IPR010730">
    <property type="entry name" value="HET"/>
</dbReference>
<evidence type="ECO:0000313" key="2">
    <source>
        <dbReference type="EMBL" id="KAK7534725.1"/>
    </source>
</evidence>
<dbReference type="EMBL" id="JBBPEH010000008">
    <property type="protein sequence ID" value="KAK7534725.1"/>
    <property type="molecule type" value="Genomic_DNA"/>
</dbReference>
<dbReference type="RefSeq" id="XP_066653450.1">
    <property type="nucleotide sequence ID" value="XM_066796107.1"/>
</dbReference>
<comment type="caution">
    <text evidence="2">The sequence shown here is derived from an EMBL/GenBank/DDBJ whole genome shotgun (WGS) entry which is preliminary data.</text>
</comment>
<proteinExistence type="predicted"/>
<sequence length="428" mass="48460">MTSNMSGKRPRNRALCGKCDRFLLNVSRIGSTGELFFLGFFEMIERRSKTCVLCLLVHKFLAKSGPSVAFWNHQIVLSPRFGVEEFAILCPEICQSAPLGWVRIIQPNERISINGQSDSGGIDEALKTGQIQFKQVRSWLASCGVAGYHLAADGNKPWGMFSPRKVHDHPEAKETLVERSLDPRNMLLIDVIDECLVKGRLDVNFVALSYVWGSWGGLEVIKTTAESLNSFCQKGSLSGLGEKLPRVLSDAMEFVRGIGQRYLWCDLLCVVSDDPEVRNKQIQMMDAVYSEATLTIIALTGSHGNMELPGIRPRSRDPICLSETLNDGSRLVIRYLQLTSFYDSTTYTKRAWTFQEELLSRRCLYITDRQMYFKCRFCSHREDDILFNEANDENVEFRLNSFPAGYSSLANVGQNMSLYERLVGEYSR</sequence>
<name>A0ABR1LJ14_9PEZI</name>
<feature type="domain" description="Heterokaryon incompatibility" evidence="1">
    <location>
        <begin position="205"/>
        <end position="356"/>
    </location>
</feature>
<dbReference type="PANTHER" id="PTHR33112">
    <property type="entry name" value="DOMAIN PROTEIN, PUTATIVE-RELATED"/>
    <property type="match status" value="1"/>
</dbReference>
<protein>
    <submittedName>
        <fullName evidence="2">Heterokaryon incompatibility protein-domain-containing protein</fullName>
    </submittedName>
</protein>
<keyword evidence="3" id="KW-1185">Reference proteome</keyword>
<organism evidence="2 3">
    <name type="scientific">Phyllosticta citribraziliensis</name>
    <dbReference type="NCBI Taxonomy" id="989973"/>
    <lineage>
        <taxon>Eukaryota</taxon>
        <taxon>Fungi</taxon>
        <taxon>Dikarya</taxon>
        <taxon>Ascomycota</taxon>
        <taxon>Pezizomycotina</taxon>
        <taxon>Dothideomycetes</taxon>
        <taxon>Dothideomycetes incertae sedis</taxon>
        <taxon>Botryosphaeriales</taxon>
        <taxon>Phyllostictaceae</taxon>
        <taxon>Phyllosticta</taxon>
    </lineage>
</organism>
<gene>
    <name evidence="2" type="ORF">J3D65DRAFT_421382</name>
</gene>
<dbReference type="PANTHER" id="PTHR33112:SF12">
    <property type="entry name" value="HETEROKARYON INCOMPATIBILITY DOMAIN-CONTAINING PROTEIN"/>
    <property type="match status" value="1"/>
</dbReference>
<reference evidence="2 3" key="1">
    <citation type="submission" date="2024-04" db="EMBL/GenBank/DDBJ databases">
        <title>Phyllosticta paracitricarpa is synonymous to the EU quarantine fungus P. citricarpa based on phylogenomic analyses.</title>
        <authorList>
            <consortium name="Lawrence Berkeley National Laboratory"/>
            <person name="Van ingen-buijs V.A."/>
            <person name="Van westerhoven A.C."/>
            <person name="Haridas S."/>
            <person name="Skiadas P."/>
            <person name="Martin F."/>
            <person name="Groenewald J.Z."/>
            <person name="Crous P.W."/>
            <person name="Seidl M.F."/>
        </authorList>
    </citation>
    <scope>NUCLEOTIDE SEQUENCE [LARGE SCALE GENOMIC DNA]</scope>
    <source>
        <strain evidence="2 3">CPC 17464</strain>
    </source>
</reference>
<evidence type="ECO:0000259" key="1">
    <source>
        <dbReference type="Pfam" id="PF06985"/>
    </source>
</evidence>
<dbReference type="Proteomes" id="UP001360953">
    <property type="component" value="Unassembled WGS sequence"/>
</dbReference>